<dbReference type="SUPFAM" id="SSF56349">
    <property type="entry name" value="DNA breaking-rejoining enzymes"/>
    <property type="match status" value="1"/>
</dbReference>
<dbReference type="InterPro" id="IPR013762">
    <property type="entry name" value="Integrase-like_cat_sf"/>
</dbReference>
<dbReference type="Proteomes" id="UP000000225">
    <property type="component" value="Chromosome"/>
</dbReference>
<accession>A4SK53</accession>
<dbReference type="GO" id="GO:0015074">
    <property type="term" value="P:DNA integration"/>
    <property type="evidence" value="ECO:0007669"/>
    <property type="project" value="InterPro"/>
</dbReference>
<evidence type="ECO:0000256" key="1">
    <source>
        <dbReference type="ARBA" id="ARBA00023125"/>
    </source>
</evidence>
<proteinExistence type="predicted"/>
<dbReference type="InterPro" id="IPR002104">
    <property type="entry name" value="Integrase_catalytic"/>
</dbReference>
<dbReference type="RefSeq" id="WP_011898461.1">
    <property type="nucleotide sequence ID" value="NC_009348.1"/>
</dbReference>
<dbReference type="GO" id="GO:0006310">
    <property type="term" value="P:DNA recombination"/>
    <property type="evidence" value="ECO:0007669"/>
    <property type="project" value="UniProtKB-KW"/>
</dbReference>
<keyword evidence="2" id="KW-0233">DNA recombination</keyword>
<gene>
    <name evidence="4" type="ordered locus">ASA_1163</name>
</gene>
<organism evidence="4 5">
    <name type="scientific">Aeromonas salmonicida (strain A449)</name>
    <dbReference type="NCBI Taxonomy" id="382245"/>
    <lineage>
        <taxon>Bacteria</taxon>
        <taxon>Pseudomonadati</taxon>
        <taxon>Pseudomonadota</taxon>
        <taxon>Gammaproteobacteria</taxon>
        <taxon>Aeromonadales</taxon>
        <taxon>Aeromonadaceae</taxon>
        <taxon>Aeromonas</taxon>
    </lineage>
</organism>
<dbReference type="Pfam" id="PF20172">
    <property type="entry name" value="DUF6538"/>
    <property type="match status" value="1"/>
</dbReference>
<keyword evidence="1" id="KW-0238">DNA-binding</keyword>
<dbReference type="HOGENOM" id="CLU_738966_0_0_6"/>
<evidence type="ECO:0000256" key="2">
    <source>
        <dbReference type="ARBA" id="ARBA00023172"/>
    </source>
</evidence>
<dbReference type="EMBL" id="CP000644">
    <property type="protein sequence ID" value="ABO89275.1"/>
    <property type="molecule type" value="Genomic_DNA"/>
</dbReference>
<name>A4SK53_AERS4</name>
<dbReference type="PROSITE" id="PS51898">
    <property type="entry name" value="TYR_RECOMBINASE"/>
    <property type="match status" value="1"/>
</dbReference>
<evidence type="ECO:0000259" key="3">
    <source>
        <dbReference type="PROSITE" id="PS51898"/>
    </source>
</evidence>
<dbReference type="KEGG" id="asa:ASA_1163"/>
<sequence length="374" mass="42780">MKSKKQNPNRHLWLRNNTWYLHWNIPRILRDDPFFSGRSIFSKSLQTEDVYEARKMRDLMVSKFQAMVTAKKVHARRSEFMAAYAEASRAKKTLESQLAYLDDFAAIDAYDALESAFDVEAVLEKGDVIKADAYLAAIHGKSELVEKYSITLEEAAWGFIKEHEGKVAKATLSRVKNATQSLITTSGNKDIRLNELDRRQVTRWINSISDTVSDSTRKGYIAALQKMWDWNWLHEHVEGESPFKGAKIEYQGDGSSYQEFTIEEMEEIVRLADAQERALIYFGLVTGFRLSELVGLNPDSFVVLEGVTAIKTGKGKTEASDRVLPLPRHLWKELQHCVDVKMWSESSVDAWSQRFGKLKLRATGKRDRSKCLSL</sequence>
<dbReference type="eggNOG" id="COG0582">
    <property type="taxonomic scope" value="Bacteria"/>
</dbReference>
<dbReference type="InterPro" id="IPR011010">
    <property type="entry name" value="DNA_brk_join_enz"/>
</dbReference>
<dbReference type="InterPro" id="IPR046668">
    <property type="entry name" value="DUF6538"/>
</dbReference>
<dbReference type="AlphaFoldDB" id="A4SK53"/>
<dbReference type="Gene3D" id="1.10.443.10">
    <property type="entry name" value="Intergrase catalytic core"/>
    <property type="match status" value="1"/>
</dbReference>
<evidence type="ECO:0000313" key="4">
    <source>
        <dbReference type="EMBL" id="ABO89275.1"/>
    </source>
</evidence>
<dbReference type="GO" id="GO:0003677">
    <property type="term" value="F:DNA binding"/>
    <property type="evidence" value="ECO:0007669"/>
    <property type="project" value="UniProtKB-KW"/>
</dbReference>
<evidence type="ECO:0000313" key="5">
    <source>
        <dbReference type="Proteomes" id="UP000000225"/>
    </source>
</evidence>
<dbReference type="Gene3D" id="1.10.150.130">
    <property type="match status" value="1"/>
</dbReference>
<dbReference type="PATRIC" id="fig|382245.13.peg.1154"/>
<reference evidence="5" key="1">
    <citation type="journal article" date="2008" name="BMC Genomics">
        <title>The genome of Aeromonas salmonicida subsp. salmonicida A449: insights into the evolution of a fish pathogen.</title>
        <authorList>
            <person name="Reith M.E."/>
            <person name="Singh R.K."/>
            <person name="Curtis B."/>
            <person name="Boyd J.M."/>
            <person name="Bouevitch A."/>
            <person name="Kimball J."/>
            <person name="Munholland J."/>
            <person name="Murphy C."/>
            <person name="Sarty D."/>
            <person name="Williams J."/>
            <person name="Nash J.H."/>
            <person name="Johnson S.C."/>
            <person name="Brown L.L."/>
        </authorList>
    </citation>
    <scope>NUCLEOTIDE SEQUENCE [LARGE SCALE GENOMIC DNA]</scope>
    <source>
        <strain evidence="5">A449</strain>
    </source>
</reference>
<dbReference type="STRING" id="29491.GCA_000820065_02063"/>
<feature type="domain" description="Tyr recombinase" evidence="3">
    <location>
        <begin position="255"/>
        <end position="374"/>
    </location>
</feature>
<dbReference type="InterPro" id="IPR010998">
    <property type="entry name" value="Integrase_recombinase_N"/>
</dbReference>
<protein>
    <submittedName>
        <fullName evidence="4">Integrase</fullName>
    </submittedName>
</protein>